<dbReference type="InterPro" id="IPR036388">
    <property type="entry name" value="WH-like_DNA-bd_sf"/>
</dbReference>
<dbReference type="RefSeq" id="WP_134482971.1">
    <property type="nucleotide sequence ID" value="NZ_LR216287.1"/>
</dbReference>
<reference evidence="1 2" key="1">
    <citation type="submission" date="2019-02" db="EMBL/GenBank/DDBJ databases">
        <authorList>
            <person name="Lehtovirta-Morley E L."/>
        </authorList>
    </citation>
    <scope>NUCLEOTIDE SEQUENCE [LARGE SCALE GENOMIC DNA]</scope>
    <source>
        <strain evidence="1">NFRAN1</strain>
    </source>
</reference>
<dbReference type="Gene3D" id="1.10.10.10">
    <property type="entry name" value="Winged helix-like DNA-binding domain superfamily/Winged helix DNA-binding domain"/>
    <property type="match status" value="1"/>
</dbReference>
<dbReference type="InterPro" id="IPR036390">
    <property type="entry name" value="WH_DNA-bd_sf"/>
</dbReference>
<dbReference type="OrthoDB" id="148350at2157"/>
<keyword evidence="2" id="KW-1185">Reference proteome</keyword>
<dbReference type="Proteomes" id="UP000294299">
    <property type="component" value="Chromosome NFRAN"/>
</dbReference>
<dbReference type="PROSITE" id="PS00018">
    <property type="entry name" value="EF_HAND_1"/>
    <property type="match status" value="1"/>
</dbReference>
<accession>A0A484I8B1</accession>
<sequence>MGSNKRLTYEKRGKFYEKEILIFDNQKEIQILSNPVAWKIINLLSSKALYTAQIAKELNIYEQSAYYYVRKLLTIGAIKESGTEFVKGGTARLYKTALPAYGIELDWGESLSFAYNQAELKRNAEYSIVRRFLREFINQDNIFDGLIIVGSPNPHGIFKTSARDGHYAIQLAFFLGNFCNLPNGFVVKLDEDAKAEKELEDNNLIIIGGPGTNIVSSEFNRFLPIKFNEENYWSGLVDGRGKLYHLDSLGIIAKFKNPYNHNKSIVLIAGVRSIGTKSAVIAVTNFSEKTFSDYSGSENEWEAVVQGYDMDSDGKIDYVDIEEISKK</sequence>
<name>A0A484I8B1_9ARCH</name>
<dbReference type="GeneID" id="39420159"/>
<organism evidence="1 2">
    <name type="scientific">Candidatus Nitrosocosmicus franklandianus</name>
    <dbReference type="NCBI Taxonomy" id="1798806"/>
    <lineage>
        <taxon>Archaea</taxon>
        <taxon>Nitrososphaerota</taxon>
        <taxon>Nitrososphaeria</taxon>
        <taxon>Nitrososphaerales</taxon>
        <taxon>Nitrososphaeraceae</taxon>
        <taxon>Candidatus Nitrosocosmicus</taxon>
    </lineage>
</organism>
<dbReference type="InterPro" id="IPR018247">
    <property type="entry name" value="EF_Hand_1_Ca_BS"/>
</dbReference>
<dbReference type="AlphaFoldDB" id="A0A484I8B1"/>
<protein>
    <submittedName>
        <fullName evidence="1">Uncharacterized protein</fullName>
    </submittedName>
</protein>
<dbReference type="SUPFAM" id="SSF46785">
    <property type="entry name" value="Winged helix' DNA-binding domain"/>
    <property type="match status" value="1"/>
</dbReference>
<dbReference type="KEGG" id="nfn:NFRAN_0661"/>
<gene>
    <name evidence="1" type="ORF">NFRAN_0661</name>
</gene>
<evidence type="ECO:0000313" key="2">
    <source>
        <dbReference type="Proteomes" id="UP000294299"/>
    </source>
</evidence>
<proteinExistence type="predicted"/>
<evidence type="ECO:0000313" key="1">
    <source>
        <dbReference type="EMBL" id="VFJ12983.1"/>
    </source>
</evidence>
<dbReference type="EMBL" id="LR216287">
    <property type="protein sequence ID" value="VFJ12983.1"/>
    <property type="molecule type" value="Genomic_DNA"/>
</dbReference>